<protein>
    <submittedName>
        <fullName evidence="4">HD domain-containing phosphohydrolase</fullName>
    </submittedName>
</protein>
<dbReference type="PANTHER" id="PTHR45228:SF4">
    <property type="entry name" value="LIPOPROTEIN"/>
    <property type="match status" value="1"/>
</dbReference>
<feature type="domain" description="HD-GYP" evidence="3">
    <location>
        <begin position="123"/>
        <end position="319"/>
    </location>
</feature>
<dbReference type="CDD" id="cd00077">
    <property type="entry name" value="HDc"/>
    <property type="match status" value="1"/>
</dbReference>
<keyword evidence="5" id="KW-1185">Reference proteome</keyword>
<keyword evidence="2" id="KW-0472">Membrane</keyword>
<accession>A0ABW0GKF8</accession>
<dbReference type="EMBL" id="JBHSLD010000004">
    <property type="protein sequence ID" value="MFC5379575.1"/>
    <property type="molecule type" value="Genomic_DNA"/>
</dbReference>
<sequence>MTTTRESHPRGGSREERWASRPVLAATLRISMLCLPAVAAAAAGLAAGRLLEAAAAPTRVLAVMVASLAVAVLAEVATRRFLPLHALLRMSMLFPGRAPSRLAVARLGRDRGRVEAVLRSSAPAEEVAAAMLALVTALGRHDRRTRGHSERVRMLTDLLAEQLRLPQQDRDRLRWAALLHDIGKLDIAASVLSKPSRLDADEWALMREHPTSGLRLAGPFATWLGEWAGGIGHHHERWDGAGYPDGLAGTHISRAGRLVGVVDAFETMTAARSYKRAGSTRAALAELTRCAGTQFDPAAVRAFIGIPLPRLWWATGPLGLVLQVPVVGSAQQAVVQVSGSVVAASGAGAAAAGTAAVAAGTAAVVGVGGALALAPLAATAAEHLPALSLLVGGTSSTADAIGTGGTSGTSGTVGPTGASPSTGPGAGPAVVNTARATGGPPPGPAPQRPESTGRAASGAAPTGRGAPTGTSGPGAGPVAPGASAPTDAGREPSADVPGADRSPTPAPPTPAPTTPPVPAAPVDTHTTVPANRTSTTPPAARTTPPAPRTTPPAPRPTAPTAPAAPTTPTAPTTPAAPGAPDQPGGAPAAPEPATASAKAGPGAAPGAAPAPSTG</sequence>
<feature type="compositionally biased region" description="Low complexity" evidence="1">
    <location>
        <begin position="448"/>
        <end position="486"/>
    </location>
</feature>
<evidence type="ECO:0000313" key="5">
    <source>
        <dbReference type="Proteomes" id="UP001596122"/>
    </source>
</evidence>
<dbReference type="PANTHER" id="PTHR45228">
    <property type="entry name" value="CYCLIC DI-GMP PHOSPHODIESTERASE TM_0186-RELATED"/>
    <property type="match status" value="1"/>
</dbReference>
<dbReference type="Proteomes" id="UP001596122">
    <property type="component" value="Unassembled WGS sequence"/>
</dbReference>
<feature type="compositionally biased region" description="Low complexity" evidence="1">
    <location>
        <begin position="520"/>
        <end position="543"/>
    </location>
</feature>
<gene>
    <name evidence="4" type="ORF">ACFPJ6_02115</name>
</gene>
<reference evidence="5" key="1">
    <citation type="journal article" date="2019" name="Int. J. Syst. Evol. Microbiol.">
        <title>The Global Catalogue of Microorganisms (GCM) 10K type strain sequencing project: providing services to taxonomists for standard genome sequencing and annotation.</title>
        <authorList>
            <consortium name="The Broad Institute Genomics Platform"/>
            <consortium name="The Broad Institute Genome Sequencing Center for Infectious Disease"/>
            <person name="Wu L."/>
            <person name="Ma J."/>
        </authorList>
    </citation>
    <scope>NUCLEOTIDE SEQUENCE [LARGE SCALE GENOMIC DNA]</scope>
    <source>
        <strain evidence="5">CCUG 43114</strain>
    </source>
</reference>
<feature type="compositionally biased region" description="Low complexity" evidence="1">
    <location>
        <begin position="560"/>
        <end position="614"/>
    </location>
</feature>
<feature type="transmembrane region" description="Helical" evidence="2">
    <location>
        <begin position="60"/>
        <end position="82"/>
    </location>
</feature>
<feature type="region of interest" description="Disordered" evidence="1">
    <location>
        <begin position="401"/>
        <end position="614"/>
    </location>
</feature>
<keyword evidence="2" id="KW-0812">Transmembrane</keyword>
<dbReference type="Gene3D" id="1.10.3210.10">
    <property type="entry name" value="Hypothetical protein af1432"/>
    <property type="match status" value="1"/>
</dbReference>
<name>A0ABW0GKF8_9MICO</name>
<dbReference type="SUPFAM" id="SSF109604">
    <property type="entry name" value="HD-domain/PDEase-like"/>
    <property type="match status" value="1"/>
</dbReference>
<dbReference type="SMART" id="SM00471">
    <property type="entry name" value="HDc"/>
    <property type="match status" value="1"/>
</dbReference>
<dbReference type="InterPro" id="IPR052020">
    <property type="entry name" value="Cyclic_di-GMP/3'3'-cGAMP_PDE"/>
</dbReference>
<organism evidence="4 5">
    <name type="scientific">Aquipuribacter nitratireducens</name>
    <dbReference type="NCBI Taxonomy" id="650104"/>
    <lineage>
        <taxon>Bacteria</taxon>
        <taxon>Bacillati</taxon>
        <taxon>Actinomycetota</taxon>
        <taxon>Actinomycetes</taxon>
        <taxon>Micrococcales</taxon>
        <taxon>Intrasporangiaceae</taxon>
        <taxon>Aquipuribacter</taxon>
    </lineage>
</organism>
<dbReference type="InterPro" id="IPR003607">
    <property type="entry name" value="HD/PDEase_dom"/>
</dbReference>
<feature type="compositionally biased region" description="Low complexity" evidence="1">
    <location>
        <begin position="409"/>
        <end position="438"/>
    </location>
</feature>
<keyword evidence="2" id="KW-1133">Transmembrane helix</keyword>
<dbReference type="RefSeq" id="WP_340268724.1">
    <property type="nucleotide sequence ID" value="NZ_JBBEOG010000003.1"/>
</dbReference>
<dbReference type="PRINTS" id="PR01217">
    <property type="entry name" value="PRICHEXTENSN"/>
</dbReference>
<dbReference type="Pfam" id="PF13487">
    <property type="entry name" value="HD_5"/>
    <property type="match status" value="1"/>
</dbReference>
<dbReference type="InterPro" id="IPR037522">
    <property type="entry name" value="HD_GYP_dom"/>
</dbReference>
<evidence type="ECO:0000256" key="2">
    <source>
        <dbReference type="SAM" id="Phobius"/>
    </source>
</evidence>
<comment type="caution">
    <text evidence="4">The sequence shown here is derived from an EMBL/GenBank/DDBJ whole genome shotgun (WGS) entry which is preliminary data.</text>
</comment>
<feature type="compositionally biased region" description="Pro residues" evidence="1">
    <location>
        <begin position="504"/>
        <end position="519"/>
    </location>
</feature>
<dbReference type="PROSITE" id="PS51832">
    <property type="entry name" value="HD_GYP"/>
    <property type="match status" value="1"/>
</dbReference>
<feature type="compositionally biased region" description="Pro residues" evidence="1">
    <location>
        <begin position="544"/>
        <end position="559"/>
    </location>
</feature>
<feature type="transmembrane region" description="Helical" evidence="2">
    <location>
        <begin position="23"/>
        <end position="48"/>
    </location>
</feature>
<evidence type="ECO:0000313" key="4">
    <source>
        <dbReference type="EMBL" id="MFC5379575.1"/>
    </source>
</evidence>
<evidence type="ECO:0000256" key="1">
    <source>
        <dbReference type="SAM" id="MobiDB-lite"/>
    </source>
</evidence>
<evidence type="ECO:0000259" key="3">
    <source>
        <dbReference type="PROSITE" id="PS51832"/>
    </source>
</evidence>
<proteinExistence type="predicted"/>